<feature type="compositionally biased region" description="Low complexity" evidence="1">
    <location>
        <begin position="860"/>
        <end position="877"/>
    </location>
</feature>
<feature type="compositionally biased region" description="Low complexity" evidence="1">
    <location>
        <begin position="603"/>
        <end position="623"/>
    </location>
</feature>
<feature type="compositionally biased region" description="Polar residues" evidence="1">
    <location>
        <begin position="794"/>
        <end position="811"/>
    </location>
</feature>
<name>A0A9W9DIH1_9AGAR</name>
<feature type="compositionally biased region" description="Basic and acidic residues" evidence="1">
    <location>
        <begin position="784"/>
        <end position="793"/>
    </location>
</feature>
<reference evidence="3" key="1">
    <citation type="submission" date="2022-08" db="EMBL/GenBank/DDBJ databases">
        <title>A Global Phylogenomic Analysis of the Shiitake Genus Lentinula.</title>
        <authorList>
            <consortium name="DOE Joint Genome Institute"/>
            <person name="Sierra-Patev S."/>
            <person name="Min B."/>
            <person name="Naranjo-Ortiz M."/>
            <person name="Looney B."/>
            <person name="Konkel Z."/>
            <person name="Slot J.C."/>
            <person name="Sakamoto Y."/>
            <person name="Steenwyk J.L."/>
            <person name="Rokas A."/>
            <person name="Carro J."/>
            <person name="Camarero S."/>
            <person name="Ferreira P."/>
            <person name="Molpeceres G."/>
            <person name="Ruiz-Duenas F.J."/>
            <person name="Serrano A."/>
            <person name="Henrissat B."/>
            <person name="Drula E."/>
            <person name="Hughes K.W."/>
            <person name="Mata J.L."/>
            <person name="Ishikawa N.K."/>
            <person name="Vargas-Isla R."/>
            <person name="Ushijima S."/>
            <person name="Smith C.A."/>
            <person name="Ahrendt S."/>
            <person name="Andreopoulos W."/>
            <person name="He G."/>
            <person name="Labutti K."/>
            <person name="Lipzen A."/>
            <person name="Ng V."/>
            <person name="Riley R."/>
            <person name="Sandor L."/>
            <person name="Barry K."/>
            <person name="Martinez A.T."/>
            <person name="Xiao Y."/>
            <person name="Gibbons J.G."/>
            <person name="Terashima K."/>
            <person name="Grigoriev I.V."/>
            <person name="Hibbett D.S."/>
        </authorList>
    </citation>
    <scope>NUCLEOTIDE SEQUENCE</scope>
    <source>
        <strain evidence="3">JLM2183</strain>
    </source>
</reference>
<evidence type="ECO:0000313" key="3">
    <source>
        <dbReference type="EMBL" id="KAJ4472089.1"/>
    </source>
</evidence>
<dbReference type="OrthoDB" id="3021576at2759"/>
<feature type="compositionally biased region" description="Polar residues" evidence="1">
    <location>
        <begin position="822"/>
        <end position="831"/>
    </location>
</feature>
<feature type="compositionally biased region" description="Basic and acidic residues" evidence="1">
    <location>
        <begin position="590"/>
        <end position="599"/>
    </location>
</feature>
<organism evidence="3 4">
    <name type="scientific">Lentinula aciculospora</name>
    <dbReference type="NCBI Taxonomy" id="153920"/>
    <lineage>
        <taxon>Eukaryota</taxon>
        <taxon>Fungi</taxon>
        <taxon>Dikarya</taxon>
        <taxon>Basidiomycota</taxon>
        <taxon>Agaricomycotina</taxon>
        <taxon>Agaricomycetes</taxon>
        <taxon>Agaricomycetidae</taxon>
        <taxon>Agaricales</taxon>
        <taxon>Marasmiineae</taxon>
        <taxon>Omphalotaceae</taxon>
        <taxon>Lentinula</taxon>
    </lineage>
</organism>
<feature type="region of interest" description="Disordered" evidence="1">
    <location>
        <begin position="939"/>
        <end position="964"/>
    </location>
</feature>
<sequence length="964" mass="101250">MDLKGSILFRGVLTLLFLLSLTLRTVDGWILDRTWKAGMPPCTLNTRSSMEAKCAADIYSLLPREALGSSASLVNSPLTFSLTTDSTFMPTTTTSTTTASSSSSNTVVPPPSFSTTLTRSAPSFTPTTTSTTSSTTIPVSTSTPSSSSETQSSSSTSMSSSSDTLSSSQSTSTQSMSSSTTSASSSASSLTSTSSTPPLSTSSPPPTSSSSSTATESQTSSSSSVPSSSSTQSMTGVSSTATQSQTGSPSLSPSSTQSENSSGSTAIPSHTSSSSSRPPTATSSSPSLTSPVSHASSMTSQSSSGGSITSTTSSASHSSSTVSGPLSDSSSSGTISSSLPSQSTQTFSTAMSTTGTTGSFSVTSSGSSAPPQFPTTGTGTGTDRSSSITRSTSSAPGSSSSAPASSSSGSGGTGSGSSAALSRQTHQSPFYHLVHSTSSSIPFTSFKRGMNVFGQRLELGETPAAWWRLAEPGNNTQNSYSREAGLGRTHEEEKQQHQTRTQTNDDNVPSSSEKRSVYAIAASIVGRVRASSKPVNYNKESSIPFSDEEKEGLKNNFEDMKRIRSGPILNFAASVVKHTYMSTRRSKYRSGSDDNELRTSEYPLPSSSSSTHPSPPSSHFSPSRNHTPFPFTFYFASNSSSDDLSISPVQDVPATASVTATDNSDENSYVEPPSRNRVDLDLDTEGQRGYIPIMRTDTHITTDSSSSSASGMEYISFMRRDTDTDSYIQTAPRTPSTRSLDLTRTHTPQSGNSDAVVSPPPSSPPPTRRENAFETSRVSLHSRHTQDTHDTRNTRSTYDTSTVETTSSLSFAQPKVIRTPASHGNDTTSKSQMREVPLITSTFHYSPDPEDEDDIALNLSSSANSSGFSSSSSASASKNPFHPSNPLFPSGPPYSNQNQEKEERDSFFRTLEWRRRAMAYADSTGQIPSLMEAVEVYFSSSSNSNTDSSPGSPAVDVHTLLNRG</sequence>
<feature type="region of interest" description="Disordered" evidence="1">
    <location>
        <begin position="583"/>
        <end position="623"/>
    </location>
</feature>
<keyword evidence="4" id="KW-1185">Reference proteome</keyword>
<proteinExistence type="predicted"/>
<feature type="compositionally biased region" description="Polar residues" evidence="1">
    <location>
        <begin position="725"/>
        <end position="755"/>
    </location>
</feature>
<comment type="caution">
    <text evidence="3">The sequence shown here is derived from an EMBL/GenBank/DDBJ whole genome shotgun (WGS) entry which is preliminary data.</text>
</comment>
<feature type="region of interest" description="Disordered" evidence="1">
    <location>
        <begin position="656"/>
        <end position="680"/>
    </location>
</feature>
<evidence type="ECO:0000313" key="4">
    <source>
        <dbReference type="Proteomes" id="UP001150266"/>
    </source>
</evidence>
<evidence type="ECO:0000256" key="2">
    <source>
        <dbReference type="SAM" id="SignalP"/>
    </source>
</evidence>
<feature type="compositionally biased region" description="Low complexity" evidence="1">
    <location>
        <begin position="91"/>
        <end position="408"/>
    </location>
</feature>
<dbReference type="EMBL" id="JAOTPV010000021">
    <property type="protein sequence ID" value="KAJ4472089.1"/>
    <property type="molecule type" value="Genomic_DNA"/>
</dbReference>
<feature type="region of interest" description="Disordered" evidence="1">
    <location>
        <begin position="470"/>
        <end position="514"/>
    </location>
</feature>
<dbReference type="Proteomes" id="UP001150266">
    <property type="component" value="Unassembled WGS sequence"/>
</dbReference>
<evidence type="ECO:0000256" key="1">
    <source>
        <dbReference type="SAM" id="MobiDB-lite"/>
    </source>
</evidence>
<gene>
    <name evidence="3" type="ORF">J3R30DRAFT_3709500</name>
</gene>
<feature type="region of interest" description="Disordered" evidence="1">
    <location>
        <begin position="723"/>
        <end position="904"/>
    </location>
</feature>
<feature type="compositionally biased region" description="Low complexity" evidence="1">
    <location>
        <begin position="939"/>
        <end position="953"/>
    </location>
</feature>
<protein>
    <submittedName>
        <fullName evidence="3">Uncharacterized protein</fullName>
    </submittedName>
</protein>
<accession>A0A9W9DIH1</accession>
<keyword evidence="2" id="KW-0732">Signal</keyword>
<feature type="compositionally biased region" description="Polar residues" evidence="1">
    <location>
        <begin position="498"/>
        <end position="511"/>
    </location>
</feature>
<feature type="chain" id="PRO_5040905024" evidence="2">
    <location>
        <begin position="29"/>
        <end position="964"/>
    </location>
</feature>
<dbReference type="AlphaFoldDB" id="A0A9W9DIH1"/>
<feature type="region of interest" description="Disordered" evidence="1">
    <location>
        <begin position="91"/>
        <end position="423"/>
    </location>
</feature>
<feature type="signal peptide" evidence="2">
    <location>
        <begin position="1"/>
        <end position="28"/>
    </location>
</feature>